<sequence>MLELDKIYNMDCIKGMKQIDDDSVDSIVTDPPYGLEFMGKSWDKIPLQQFSNNWAKEGIRVLKPGAHMLVFGGTRTYHRMVCGIEDAGFEIRDCIQWLYGSGFPKSLSISKAIDKMKGTEKIVGKGKAGKTALGQSSDWNKTYNPHEFK</sequence>
<reference evidence="6" key="1">
    <citation type="journal article" date="2014" name="Front. Microbiol.">
        <title>High frequency of phylogenetically diverse reductive dehalogenase-homologous genes in deep subseafloor sedimentary metagenomes.</title>
        <authorList>
            <person name="Kawai M."/>
            <person name="Futagami T."/>
            <person name="Toyoda A."/>
            <person name="Takaki Y."/>
            <person name="Nishi S."/>
            <person name="Hori S."/>
            <person name="Arai W."/>
            <person name="Tsubouchi T."/>
            <person name="Morono Y."/>
            <person name="Uchiyama I."/>
            <person name="Ito T."/>
            <person name="Fujiyama A."/>
            <person name="Inagaki F."/>
            <person name="Takami H."/>
        </authorList>
    </citation>
    <scope>NUCLEOTIDE SEQUENCE</scope>
    <source>
        <strain evidence="6">Expedition CK06-06</strain>
    </source>
</reference>
<dbReference type="InterPro" id="IPR002052">
    <property type="entry name" value="DNA_methylase_N6_adenine_CS"/>
</dbReference>
<dbReference type="InterPro" id="IPR001091">
    <property type="entry name" value="RM_Methyltransferase"/>
</dbReference>
<comment type="similarity">
    <text evidence="1">Belongs to the N(4)/N(6)-methyltransferase family.</text>
</comment>
<evidence type="ECO:0000256" key="4">
    <source>
        <dbReference type="SAM" id="MobiDB-lite"/>
    </source>
</evidence>
<evidence type="ECO:0000259" key="5">
    <source>
        <dbReference type="Pfam" id="PF01555"/>
    </source>
</evidence>
<dbReference type="AlphaFoldDB" id="X1PVK8"/>
<evidence type="ECO:0000256" key="1">
    <source>
        <dbReference type="ARBA" id="ARBA00006594"/>
    </source>
</evidence>
<dbReference type="InterPro" id="IPR002941">
    <property type="entry name" value="DNA_methylase_N4/N6"/>
</dbReference>
<dbReference type="SUPFAM" id="SSF53335">
    <property type="entry name" value="S-adenosyl-L-methionine-dependent methyltransferases"/>
    <property type="match status" value="1"/>
</dbReference>
<dbReference type="EMBL" id="BARV01024539">
    <property type="protein sequence ID" value="GAI46586.1"/>
    <property type="molecule type" value="Genomic_DNA"/>
</dbReference>
<evidence type="ECO:0000313" key="6">
    <source>
        <dbReference type="EMBL" id="GAI46586.1"/>
    </source>
</evidence>
<organism evidence="6">
    <name type="scientific">marine sediment metagenome</name>
    <dbReference type="NCBI Taxonomy" id="412755"/>
    <lineage>
        <taxon>unclassified sequences</taxon>
        <taxon>metagenomes</taxon>
        <taxon>ecological metagenomes</taxon>
    </lineage>
</organism>
<accession>X1PVK8</accession>
<dbReference type="Pfam" id="PF01555">
    <property type="entry name" value="N6_N4_Mtase"/>
    <property type="match status" value="1"/>
</dbReference>
<dbReference type="PRINTS" id="PR00508">
    <property type="entry name" value="S21N4MTFRASE"/>
</dbReference>
<feature type="region of interest" description="Disordered" evidence="4">
    <location>
        <begin position="130"/>
        <end position="149"/>
    </location>
</feature>
<dbReference type="PROSITE" id="PS00092">
    <property type="entry name" value="N6_MTASE"/>
    <property type="match status" value="1"/>
</dbReference>
<evidence type="ECO:0000256" key="2">
    <source>
        <dbReference type="ARBA" id="ARBA00022603"/>
    </source>
</evidence>
<feature type="domain" description="DNA methylase N-4/N-6" evidence="5">
    <location>
        <begin position="24"/>
        <end position="106"/>
    </location>
</feature>
<evidence type="ECO:0000256" key="3">
    <source>
        <dbReference type="ARBA" id="ARBA00022679"/>
    </source>
</evidence>
<gene>
    <name evidence="6" type="ORF">S06H3_40039</name>
</gene>
<dbReference type="Gene3D" id="3.40.50.150">
    <property type="entry name" value="Vaccinia Virus protein VP39"/>
    <property type="match status" value="1"/>
</dbReference>
<dbReference type="InterPro" id="IPR029063">
    <property type="entry name" value="SAM-dependent_MTases_sf"/>
</dbReference>
<dbReference type="GO" id="GO:0032259">
    <property type="term" value="P:methylation"/>
    <property type="evidence" value="ECO:0007669"/>
    <property type="project" value="UniProtKB-KW"/>
</dbReference>
<protein>
    <recommendedName>
        <fullName evidence="5">DNA methylase N-4/N-6 domain-containing protein</fullName>
    </recommendedName>
</protein>
<dbReference type="GO" id="GO:0008170">
    <property type="term" value="F:N-methyltransferase activity"/>
    <property type="evidence" value="ECO:0007669"/>
    <property type="project" value="InterPro"/>
</dbReference>
<keyword evidence="2" id="KW-0489">Methyltransferase</keyword>
<feature type="non-terminal residue" evidence="6">
    <location>
        <position position="149"/>
    </location>
</feature>
<name>X1PVK8_9ZZZZ</name>
<feature type="compositionally biased region" description="Polar residues" evidence="4">
    <location>
        <begin position="133"/>
        <end position="143"/>
    </location>
</feature>
<proteinExistence type="inferred from homology"/>
<dbReference type="GO" id="GO:0003677">
    <property type="term" value="F:DNA binding"/>
    <property type="evidence" value="ECO:0007669"/>
    <property type="project" value="InterPro"/>
</dbReference>
<keyword evidence="3" id="KW-0808">Transferase</keyword>
<comment type="caution">
    <text evidence="6">The sequence shown here is derived from an EMBL/GenBank/DDBJ whole genome shotgun (WGS) entry which is preliminary data.</text>
</comment>